<reference evidence="1" key="2">
    <citation type="journal article" date="2015" name="Fish Shellfish Immunol.">
        <title>Early steps in the European eel (Anguilla anguilla)-Vibrio vulnificus interaction in the gills: Role of the RtxA13 toxin.</title>
        <authorList>
            <person name="Callol A."/>
            <person name="Pajuelo D."/>
            <person name="Ebbesson L."/>
            <person name="Teles M."/>
            <person name="MacKenzie S."/>
            <person name="Amaro C."/>
        </authorList>
    </citation>
    <scope>NUCLEOTIDE SEQUENCE</scope>
</reference>
<accession>A0A0E9PVC6</accession>
<organism evidence="1">
    <name type="scientific">Anguilla anguilla</name>
    <name type="common">European freshwater eel</name>
    <name type="synonym">Muraena anguilla</name>
    <dbReference type="NCBI Taxonomy" id="7936"/>
    <lineage>
        <taxon>Eukaryota</taxon>
        <taxon>Metazoa</taxon>
        <taxon>Chordata</taxon>
        <taxon>Craniata</taxon>
        <taxon>Vertebrata</taxon>
        <taxon>Euteleostomi</taxon>
        <taxon>Actinopterygii</taxon>
        <taxon>Neopterygii</taxon>
        <taxon>Teleostei</taxon>
        <taxon>Anguilliformes</taxon>
        <taxon>Anguillidae</taxon>
        <taxon>Anguilla</taxon>
    </lineage>
</organism>
<sequence>MLSSGLEPFTGINALCSRLGPKNVHPNIIFFSLCHQNPRGGPDLNYYTWK</sequence>
<reference evidence="1" key="1">
    <citation type="submission" date="2014-11" db="EMBL/GenBank/DDBJ databases">
        <authorList>
            <person name="Amaro Gonzalez C."/>
        </authorList>
    </citation>
    <scope>NUCLEOTIDE SEQUENCE</scope>
</reference>
<proteinExistence type="predicted"/>
<protein>
    <submittedName>
        <fullName evidence="1">Uncharacterized protein</fullName>
    </submittedName>
</protein>
<evidence type="ECO:0000313" key="1">
    <source>
        <dbReference type="EMBL" id="JAH08050.1"/>
    </source>
</evidence>
<name>A0A0E9PVC6_ANGAN</name>
<dbReference type="AlphaFoldDB" id="A0A0E9PVC6"/>
<dbReference type="EMBL" id="GBXM01100527">
    <property type="protein sequence ID" value="JAH08050.1"/>
    <property type="molecule type" value="Transcribed_RNA"/>
</dbReference>